<dbReference type="Gene3D" id="1.20.5.210">
    <property type="entry name" value="Cytochrome b-c1 complex subunit 8"/>
    <property type="match status" value="1"/>
</dbReference>
<comment type="function">
    <text evidence="13">Component of the ubiquinol-cytochrome c oxidoreductase, a multisubunit transmembrane complex that is part of the mitochondrial electron transport chain which drives oxidative phosphorylation. The complex plays an important role in the uptake of multiple carbon sources present in different host niches.</text>
</comment>
<evidence type="ECO:0000256" key="6">
    <source>
        <dbReference type="ARBA" id="ARBA00022692"/>
    </source>
</evidence>
<comment type="subunit">
    <text evidence="12 13">Component of the ubiquinol-cytochrome c oxidoreductase (cytochrome b-c1 complex, complex III, CIII), a multisubunit enzyme composed of 11 subunits. The complex is composed of 3 respiratory subunits cytochrome b, cytochrome c1 and Rieske protein UQCRFS1, 2 core protein subunits UQCRC1/QCR1 and UQCRC2/QCR2, and 6 low-molecular weight protein subunits UQCRH/QCR6, UQCRB/QCR7, UQCRQ/QCR8, UQCR10/QCR9, UQCR11/QCR10 and subunit 9, the cleavage product of Rieske protein UQCRFS1. The complex exists as an obligatory dimer and forms supercomplexes (SCs) in the inner mitochondrial membrane with NADH-ubiquinone oxidoreductase (complex I, CI) and cytochrome c oxidase (complex IV, CIV), resulting in different assemblies (supercomplex SCI(1)III(2)IV(1) and megacomplex MCI(2)III(2)IV(2)). Interacts with UQCC6.</text>
</comment>
<evidence type="ECO:0000256" key="2">
    <source>
        <dbReference type="ARBA" id="ARBA00007668"/>
    </source>
</evidence>
<evidence type="ECO:0000256" key="10">
    <source>
        <dbReference type="ARBA" id="ARBA00023128"/>
    </source>
</evidence>
<dbReference type="InterPro" id="IPR036642">
    <property type="entry name" value="Cyt_bc1_su8_sf"/>
</dbReference>
<proteinExistence type="inferred from homology"/>
<keyword evidence="6" id="KW-0812">Transmembrane</keyword>
<dbReference type="PANTHER" id="PTHR12119:SF2">
    <property type="entry name" value="CYTOCHROME B-C1 COMPLEX SUBUNIT 8"/>
    <property type="match status" value="1"/>
</dbReference>
<dbReference type="GO" id="GO:0045275">
    <property type="term" value="C:respiratory chain complex III"/>
    <property type="evidence" value="ECO:0007669"/>
    <property type="project" value="UniProtKB-UniRule"/>
</dbReference>
<keyword evidence="9" id="KW-1133">Transmembrane helix</keyword>
<reference evidence="14" key="1">
    <citation type="submission" date="2022-01" db="EMBL/GenBank/DDBJ databases">
        <authorList>
            <person name="Braso-Vives M."/>
        </authorList>
    </citation>
    <scope>NUCLEOTIDE SEQUENCE</scope>
</reference>
<evidence type="ECO:0000256" key="8">
    <source>
        <dbReference type="ARBA" id="ARBA00022982"/>
    </source>
</evidence>
<evidence type="ECO:0000313" key="15">
    <source>
        <dbReference type="Proteomes" id="UP000838412"/>
    </source>
</evidence>
<dbReference type="GO" id="GO:0006122">
    <property type="term" value="P:mitochondrial electron transport, ubiquinol to cytochrome c"/>
    <property type="evidence" value="ECO:0007669"/>
    <property type="project" value="UniProtKB-UniRule"/>
</dbReference>
<sequence>MGKNFGELYKMRHIITYSISPLEQRAFAGYFSKGFPNLLRRMKNRVFRIVPQVVIGYVIYSWATNENHRSIRKGFEGEVE</sequence>
<protein>
    <recommendedName>
        <fullName evidence="3 13">Cytochrome b-c1 complex subunit 8</fullName>
    </recommendedName>
    <alternativeName>
        <fullName evidence="13">Complex III subunit 8</fullName>
    </alternativeName>
</protein>
<keyword evidence="5 13" id="KW-0679">Respiratory chain</keyword>
<dbReference type="GO" id="GO:0005743">
    <property type="term" value="C:mitochondrial inner membrane"/>
    <property type="evidence" value="ECO:0007669"/>
    <property type="project" value="UniProtKB-SubCell"/>
</dbReference>
<evidence type="ECO:0000313" key="14">
    <source>
        <dbReference type="EMBL" id="CAH1268097.1"/>
    </source>
</evidence>
<dbReference type="EMBL" id="OV696691">
    <property type="protein sequence ID" value="CAH1268097.1"/>
    <property type="molecule type" value="Genomic_DNA"/>
</dbReference>
<keyword evidence="8 13" id="KW-0249">Electron transport</keyword>
<keyword evidence="4 13" id="KW-0813">Transport</keyword>
<keyword evidence="10 13" id="KW-0496">Mitochondrion</keyword>
<dbReference type="AlphaFoldDB" id="A0A8K0EVY6"/>
<comment type="similarity">
    <text evidence="2 13">Belongs to the UQCRQ/QCR8 family.</text>
</comment>
<evidence type="ECO:0000256" key="9">
    <source>
        <dbReference type="ARBA" id="ARBA00022989"/>
    </source>
</evidence>
<evidence type="ECO:0000256" key="11">
    <source>
        <dbReference type="ARBA" id="ARBA00023136"/>
    </source>
</evidence>
<gene>
    <name evidence="14" type="primary">UQCRQ</name>
    <name evidence="14" type="ORF">BLAG_LOCUS21156</name>
</gene>
<evidence type="ECO:0000256" key="7">
    <source>
        <dbReference type="ARBA" id="ARBA00022792"/>
    </source>
</evidence>
<dbReference type="Pfam" id="PF02939">
    <property type="entry name" value="UcrQ"/>
    <property type="match status" value="1"/>
</dbReference>
<evidence type="ECO:0000256" key="3">
    <source>
        <dbReference type="ARBA" id="ARBA00016324"/>
    </source>
</evidence>
<evidence type="ECO:0000256" key="4">
    <source>
        <dbReference type="ARBA" id="ARBA00022448"/>
    </source>
</evidence>
<keyword evidence="15" id="KW-1185">Reference proteome</keyword>
<comment type="subcellular location">
    <subcellularLocation>
        <location evidence="1 13">Mitochondrion inner membrane</location>
        <topology evidence="1 13">Single-pass membrane protein</topology>
    </subcellularLocation>
</comment>
<dbReference type="OrthoDB" id="6683853at2759"/>
<evidence type="ECO:0000256" key="1">
    <source>
        <dbReference type="ARBA" id="ARBA00004434"/>
    </source>
</evidence>
<keyword evidence="11" id="KW-0472">Membrane</keyword>
<accession>A0A8K0EVY6</accession>
<dbReference type="FunFam" id="1.20.5.210:FF:000001">
    <property type="entry name" value="Cytochrome b-c1 complex subunit 8"/>
    <property type="match status" value="1"/>
</dbReference>
<evidence type="ECO:0000256" key="12">
    <source>
        <dbReference type="ARBA" id="ARBA00047105"/>
    </source>
</evidence>
<evidence type="ECO:0000256" key="13">
    <source>
        <dbReference type="RuleBase" id="RU368118"/>
    </source>
</evidence>
<dbReference type="SUPFAM" id="SSF81508">
    <property type="entry name" value="Ubiquinone-binding protein QP-C of cytochrome bc1 complex (Ubiquinol-cytochrome c reductase)"/>
    <property type="match status" value="1"/>
</dbReference>
<dbReference type="Proteomes" id="UP000838412">
    <property type="component" value="Chromosome 6"/>
</dbReference>
<organism evidence="14 15">
    <name type="scientific">Branchiostoma lanceolatum</name>
    <name type="common">Common lancelet</name>
    <name type="synonym">Amphioxus lanceolatum</name>
    <dbReference type="NCBI Taxonomy" id="7740"/>
    <lineage>
        <taxon>Eukaryota</taxon>
        <taxon>Metazoa</taxon>
        <taxon>Chordata</taxon>
        <taxon>Cephalochordata</taxon>
        <taxon>Leptocardii</taxon>
        <taxon>Amphioxiformes</taxon>
        <taxon>Branchiostomatidae</taxon>
        <taxon>Branchiostoma</taxon>
    </lineage>
</organism>
<name>A0A8K0EVY6_BRALA</name>
<dbReference type="PANTHER" id="PTHR12119">
    <property type="entry name" value="UBIQUINOL-CYTOCHROME C REDUCTASE COMPLEX UBIQUINONE-BINDING PROTEIN QP-C"/>
    <property type="match status" value="1"/>
</dbReference>
<evidence type="ECO:0000256" key="5">
    <source>
        <dbReference type="ARBA" id="ARBA00022660"/>
    </source>
</evidence>
<keyword evidence="7 13" id="KW-0999">Mitochondrion inner membrane</keyword>
<dbReference type="InterPro" id="IPR004205">
    <property type="entry name" value="Cyt_bc1_su8"/>
</dbReference>